<accession>A0A0N4W0S6</accession>
<evidence type="ECO:0000313" key="3">
    <source>
        <dbReference type="EMBL" id="VDO20316.1"/>
    </source>
</evidence>
<evidence type="ECO:0000313" key="5">
    <source>
        <dbReference type="WBParaSite" id="HPLM_0000318501-mRNA-1"/>
    </source>
</evidence>
<evidence type="ECO:0000256" key="1">
    <source>
        <dbReference type="SAM" id="Coils"/>
    </source>
</evidence>
<proteinExistence type="predicted"/>
<organism evidence="5">
    <name type="scientific">Haemonchus placei</name>
    <name type="common">Barber's pole worm</name>
    <dbReference type="NCBI Taxonomy" id="6290"/>
    <lineage>
        <taxon>Eukaryota</taxon>
        <taxon>Metazoa</taxon>
        <taxon>Ecdysozoa</taxon>
        <taxon>Nematoda</taxon>
        <taxon>Chromadorea</taxon>
        <taxon>Rhabditida</taxon>
        <taxon>Rhabditina</taxon>
        <taxon>Rhabditomorpha</taxon>
        <taxon>Strongyloidea</taxon>
        <taxon>Trichostrongylidae</taxon>
        <taxon>Haemonchus</taxon>
    </lineage>
</organism>
<gene>
    <name evidence="3" type="ORF">HPLM_LOCUS3177</name>
</gene>
<dbReference type="AlphaFoldDB" id="A0A0N4W0S6"/>
<reference evidence="5" key="1">
    <citation type="submission" date="2017-02" db="UniProtKB">
        <authorList>
            <consortium name="WormBaseParasite"/>
        </authorList>
    </citation>
    <scope>IDENTIFICATION</scope>
</reference>
<dbReference type="WBParaSite" id="HPLM_0000318501-mRNA-1">
    <property type="protein sequence ID" value="HPLM_0000318501-mRNA-1"/>
    <property type="gene ID" value="HPLM_0000318501"/>
</dbReference>
<evidence type="ECO:0000256" key="2">
    <source>
        <dbReference type="SAM" id="Phobius"/>
    </source>
</evidence>
<dbReference type="Proteomes" id="UP000268014">
    <property type="component" value="Unassembled WGS sequence"/>
</dbReference>
<dbReference type="EMBL" id="UZAF01016102">
    <property type="protein sequence ID" value="VDO20316.1"/>
    <property type="molecule type" value="Genomic_DNA"/>
</dbReference>
<reference evidence="3 4" key="2">
    <citation type="submission" date="2018-11" db="EMBL/GenBank/DDBJ databases">
        <authorList>
            <consortium name="Pathogen Informatics"/>
        </authorList>
    </citation>
    <scope>NUCLEOTIDE SEQUENCE [LARGE SCALE GENOMIC DNA]</scope>
    <source>
        <strain evidence="3 4">MHpl1</strain>
    </source>
</reference>
<name>A0A0N4W0S6_HAEPC</name>
<feature type="transmembrane region" description="Helical" evidence="2">
    <location>
        <begin position="12"/>
        <end position="33"/>
    </location>
</feature>
<keyword evidence="1" id="KW-0175">Coiled coil</keyword>
<feature type="coiled-coil region" evidence="1">
    <location>
        <begin position="53"/>
        <end position="80"/>
    </location>
</feature>
<sequence length="251" mass="28185">MLGQAPNMAYRVVWIMLLSGCAFTFVYQAIAVVDKYYRMDKITDIQLKFDTVFEKIMRKAANTDQSLEDLEKAVEKAKTLLPPDYSERKIRDTGGKGTFEPANSVCVCEDDNCEADAPKRGIARATGNHQHTFELAKLCREAIKEDLKERGAAVMDEAADAGKNIRKDRPSFANYKAKMTSLRRPDETVTASRRAMGKVFYDFHSHLFDSRSTCLSTFSGASDMSQARSFANSRRPKIVRSLVLIGSNQKI</sequence>
<protein>
    <submittedName>
        <fullName evidence="5">Col_cuticle_N domain-containing protein</fullName>
    </submittedName>
</protein>
<keyword evidence="2" id="KW-0812">Transmembrane</keyword>
<dbReference type="OrthoDB" id="5868919at2759"/>
<keyword evidence="2" id="KW-0472">Membrane</keyword>
<keyword evidence="2" id="KW-1133">Transmembrane helix</keyword>
<evidence type="ECO:0000313" key="4">
    <source>
        <dbReference type="Proteomes" id="UP000268014"/>
    </source>
</evidence>
<dbReference type="STRING" id="6290.A0A0N4W0S6"/>
<keyword evidence="4" id="KW-1185">Reference proteome</keyword>